<sequence length="73" mass="8303">MLRRDRVREADLLVLPERVVVLTGRAVDIVRRCDGRREVAAIVGELAERFPGAPVPDEVPAFLARLREQGWLR</sequence>
<name>A0A7H8NK36_9ACTN</name>
<comment type="pathway">
    <text evidence="1">Cofactor biosynthesis; pyrroloquinoline quinone biosynthesis.</text>
</comment>
<dbReference type="UniPathway" id="UPA00539"/>
<dbReference type="GO" id="GO:0048038">
    <property type="term" value="F:quinone binding"/>
    <property type="evidence" value="ECO:0007669"/>
    <property type="project" value="InterPro"/>
</dbReference>
<proteinExistence type="predicted"/>
<evidence type="ECO:0000256" key="2">
    <source>
        <dbReference type="ARBA" id="ARBA00011741"/>
    </source>
</evidence>
<dbReference type="GO" id="GO:0018189">
    <property type="term" value="P:pyrroloquinoline quinone biosynthetic process"/>
    <property type="evidence" value="ECO:0007669"/>
    <property type="project" value="UniProtKB-UniPathway"/>
</dbReference>
<dbReference type="Proteomes" id="UP000509303">
    <property type="component" value="Chromosome"/>
</dbReference>
<dbReference type="Gene3D" id="1.10.10.1150">
    <property type="entry name" value="Coenzyme PQQ synthesis protein D (PqqD)"/>
    <property type="match status" value="1"/>
</dbReference>
<evidence type="ECO:0000256" key="1">
    <source>
        <dbReference type="ARBA" id="ARBA00004886"/>
    </source>
</evidence>
<comment type="subunit">
    <text evidence="2">Monomer. Interacts with PqqE.</text>
</comment>
<accession>A0A7H8NK36</accession>
<dbReference type="NCBIfam" id="TIGR03859">
    <property type="entry name" value="PQQ_PqqD"/>
    <property type="match status" value="1"/>
</dbReference>
<dbReference type="InterPro" id="IPR022479">
    <property type="entry name" value="PqqD_bac"/>
</dbReference>
<dbReference type="Pfam" id="PF05402">
    <property type="entry name" value="PqqD"/>
    <property type="match status" value="1"/>
</dbReference>
<dbReference type="InterPro" id="IPR008792">
    <property type="entry name" value="PQQD"/>
</dbReference>
<protein>
    <submittedName>
        <fullName evidence="4">Pyrroloquinoline quinone biosynthesis peptide chaperone PqqD</fullName>
    </submittedName>
</protein>
<evidence type="ECO:0000313" key="4">
    <source>
        <dbReference type="EMBL" id="QKW54934.1"/>
    </source>
</evidence>
<evidence type="ECO:0000256" key="3">
    <source>
        <dbReference type="ARBA" id="ARBA00022905"/>
    </source>
</evidence>
<gene>
    <name evidence="4" type="primary">pqqD</name>
    <name evidence="4" type="ORF">HUT08_31950</name>
</gene>
<dbReference type="AlphaFoldDB" id="A0A7H8NK36"/>
<dbReference type="EMBL" id="CP054929">
    <property type="protein sequence ID" value="QKW54934.1"/>
    <property type="molecule type" value="Genomic_DNA"/>
</dbReference>
<keyword evidence="5" id="KW-1185">Reference proteome</keyword>
<dbReference type="InterPro" id="IPR041881">
    <property type="entry name" value="PqqD_sf"/>
</dbReference>
<evidence type="ECO:0000313" key="5">
    <source>
        <dbReference type="Proteomes" id="UP000509303"/>
    </source>
</evidence>
<reference evidence="4 5" key="1">
    <citation type="submission" date="2020-06" db="EMBL/GenBank/DDBJ databases">
        <title>Genome mining for natural products.</title>
        <authorList>
            <person name="Zhang B."/>
            <person name="Shi J."/>
            <person name="Ge H."/>
        </authorList>
    </citation>
    <scope>NUCLEOTIDE SEQUENCE [LARGE SCALE GENOMIC DNA]</scope>
    <source>
        <strain evidence="4 5">NA00687</strain>
    </source>
</reference>
<organism evidence="4 5">
    <name type="scientific">Streptomyces buecherae</name>
    <dbReference type="NCBI Taxonomy" id="2763006"/>
    <lineage>
        <taxon>Bacteria</taxon>
        <taxon>Bacillati</taxon>
        <taxon>Actinomycetota</taxon>
        <taxon>Actinomycetes</taxon>
        <taxon>Kitasatosporales</taxon>
        <taxon>Streptomycetaceae</taxon>
        <taxon>Streptomyces</taxon>
    </lineage>
</organism>
<keyword evidence="3" id="KW-0884">PQQ biosynthesis</keyword>